<feature type="active site" description="Proton acceptor" evidence="1">
    <location>
        <position position="109"/>
    </location>
</feature>
<dbReference type="Pfam" id="PF01223">
    <property type="entry name" value="Endonuclease_NS"/>
    <property type="match status" value="1"/>
</dbReference>
<evidence type="ECO:0000256" key="2">
    <source>
        <dbReference type="PIRSR" id="PIRSR640255-2"/>
    </source>
</evidence>
<feature type="domain" description="ENPP1-3/EXOG-like endonuclease/phosphodiesterase" evidence="4">
    <location>
        <begin position="45"/>
        <end position="234"/>
    </location>
</feature>
<evidence type="ECO:0000313" key="7">
    <source>
        <dbReference type="Proteomes" id="UP000188937"/>
    </source>
</evidence>
<sequence length="250" mass="27144">MDHLPVSFLVLLIFLAPVSAYAECSGHFAGQGRPASSQELVLLCSLSFATGYSPQAKEASWSAEHLTAEAISQAQTLEGRAVFQEDLRLPLEDRSELVDYQRSGWSRGHLTPSGDISTKDARAETFLLSNIVPQAARLNSGAWNHLEANVRKIVKKSREAYVVTGPAFREALGTIGSDHVRIPSSLWKAIYLPSSKTVSVIVCKNTAPYRCNAVSQVSLKRVTGIDPFPGVPLSEKNRSAAIDQALLPRS</sequence>
<dbReference type="SUPFAM" id="SSF54060">
    <property type="entry name" value="His-Me finger endonucleases"/>
    <property type="match status" value="1"/>
</dbReference>
<evidence type="ECO:0000256" key="3">
    <source>
        <dbReference type="SAM" id="SignalP"/>
    </source>
</evidence>
<dbReference type="Gene3D" id="3.40.570.10">
    <property type="entry name" value="Extracellular Endonuclease, subunit A"/>
    <property type="match status" value="1"/>
</dbReference>
<dbReference type="InterPro" id="IPR044929">
    <property type="entry name" value="DNA/RNA_non-sp_Endonuclease_sf"/>
</dbReference>
<dbReference type="GO" id="GO:0003676">
    <property type="term" value="F:nucleic acid binding"/>
    <property type="evidence" value="ECO:0007669"/>
    <property type="project" value="InterPro"/>
</dbReference>
<evidence type="ECO:0000259" key="5">
    <source>
        <dbReference type="SMART" id="SM00892"/>
    </source>
</evidence>
<feature type="domain" description="DNA/RNA non-specific endonuclease/pyrophosphatase/phosphodiesterase" evidence="5">
    <location>
        <begin position="44"/>
        <end position="234"/>
    </location>
</feature>
<dbReference type="Proteomes" id="UP000188937">
    <property type="component" value="Chromosome"/>
</dbReference>
<dbReference type="EMBL" id="CP014692">
    <property type="protein sequence ID" value="AQS83671.1"/>
    <property type="molecule type" value="Genomic_DNA"/>
</dbReference>
<keyword evidence="2" id="KW-0479">Metal-binding</keyword>
<dbReference type="RefSeq" id="WP_077811701.1">
    <property type="nucleotide sequence ID" value="NZ_CP014692.1"/>
</dbReference>
<feature type="signal peptide" evidence="3">
    <location>
        <begin position="1"/>
        <end position="22"/>
    </location>
</feature>
<organism evidence="6 7">
    <name type="scientific">Acetobacter aceti</name>
    <dbReference type="NCBI Taxonomy" id="435"/>
    <lineage>
        <taxon>Bacteria</taxon>
        <taxon>Pseudomonadati</taxon>
        <taxon>Pseudomonadota</taxon>
        <taxon>Alphaproteobacteria</taxon>
        <taxon>Acetobacterales</taxon>
        <taxon>Acetobacteraceae</taxon>
        <taxon>Acetobacter</taxon>
        <taxon>Acetobacter subgen. Acetobacter</taxon>
    </lineage>
</organism>
<gene>
    <name evidence="6" type="ORF">A0U92_01570</name>
</gene>
<protein>
    <submittedName>
        <fullName evidence="6">Endonuclease</fullName>
    </submittedName>
</protein>
<dbReference type="InterPro" id="IPR020821">
    <property type="entry name" value="ENPP1-3/EXOG-like_nuc-like"/>
</dbReference>
<feature type="chain" id="PRO_5012346469" evidence="3">
    <location>
        <begin position="23"/>
        <end position="250"/>
    </location>
</feature>
<evidence type="ECO:0000256" key="1">
    <source>
        <dbReference type="PIRSR" id="PIRSR640255-1"/>
    </source>
</evidence>
<dbReference type="GO" id="GO:0016787">
    <property type="term" value="F:hydrolase activity"/>
    <property type="evidence" value="ECO:0007669"/>
    <property type="project" value="InterPro"/>
</dbReference>
<dbReference type="OrthoDB" id="9811262at2"/>
<dbReference type="InterPro" id="IPR040255">
    <property type="entry name" value="Non-specific_endonuclease"/>
</dbReference>
<proteinExistence type="predicted"/>
<dbReference type="PANTHER" id="PTHR13966:SF5">
    <property type="entry name" value="ENDONUCLEASE G, MITOCHONDRIAL"/>
    <property type="match status" value="1"/>
</dbReference>
<dbReference type="SMART" id="SM00892">
    <property type="entry name" value="Endonuclease_NS"/>
    <property type="match status" value="1"/>
</dbReference>
<dbReference type="InterPro" id="IPR044925">
    <property type="entry name" value="His-Me_finger_sf"/>
</dbReference>
<dbReference type="PANTHER" id="PTHR13966">
    <property type="entry name" value="ENDONUCLEASE RELATED"/>
    <property type="match status" value="1"/>
</dbReference>
<keyword evidence="3" id="KW-0732">Signal</keyword>
<keyword evidence="6" id="KW-0540">Nuclease</keyword>
<evidence type="ECO:0000259" key="4">
    <source>
        <dbReference type="SMART" id="SM00477"/>
    </source>
</evidence>
<evidence type="ECO:0000313" key="6">
    <source>
        <dbReference type="EMBL" id="AQS83671.1"/>
    </source>
</evidence>
<name>A0A1U9KCY3_ACEAC</name>
<accession>A0A1U9KCY3</accession>
<dbReference type="InterPro" id="IPR001604">
    <property type="entry name" value="Endo_G_ENPP1-like_dom"/>
</dbReference>
<dbReference type="SMART" id="SM00477">
    <property type="entry name" value="NUC"/>
    <property type="match status" value="1"/>
</dbReference>
<keyword evidence="7" id="KW-1185">Reference proteome</keyword>
<dbReference type="AlphaFoldDB" id="A0A1U9KCY3"/>
<dbReference type="GO" id="GO:0004519">
    <property type="term" value="F:endonuclease activity"/>
    <property type="evidence" value="ECO:0007669"/>
    <property type="project" value="UniProtKB-KW"/>
</dbReference>
<reference evidence="6 7" key="1">
    <citation type="submission" date="2016-03" db="EMBL/GenBank/DDBJ databases">
        <title>Acetic acid bacteria sequencing.</title>
        <authorList>
            <person name="Brandt J."/>
            <person name="Jakob F."/>
            <person name="Vogel R.F."/>
        </authorList>
    </citation>
    <scope>NUCLEOTIDE SEQUENCE [LARGE SCALE GENOMIC DNA]</scope>
    <source>
        <strain evidence="6 7">TMW2.1153</strain>
    </source>
</reference>
<keyword evidence="6" id="KW-0378">Hydrolase</keyword>
<feature type="binding site" evidence="2">
    <location>
        <position position="139"/>
    </location>
    <ligand>
        <name>Mg(2+)</name>
        <dbReference type="ChEBI" id="CHEBI:18420"/>
        <note>catalytic</note>
    </ligand>
</feature>
<dbReference type="GO" id="GO:0046872">
    <property type="term" value="F:metal ion binding"/>
    <property type="evidence" value="ECO:0007669"/>
    <property type="project" value="UniProtKB-KW"/>
</dbReference>
<dbReference type="KEGG" id="aace:A0U92_01570"/>
<keyword evidence="6" id="KW-0255">Endonuclease</keyword>